<dbReference type="PROSITE" id="PS51462">
    <property type="entry name" value="NUDIX"/>
    <property type="match status" value="1"/>
</dbReference>
<feature type="domain" description="Nudix hydrolase" evidence="7">
    <location>
        <begin position="45"/>
        <end position="181"/>
    </location>
</feature>
<dbReference type="InterPro" id="IPR000086">
    <property type="entry name" value="NUDIX_hydrolase_dom"/>
</dbReference>
<reference evidence="8 9" key="1">
    <citation type="submission" date="2006-02" db="EMBL/GenBank/DDBJ databases">
        <authorList>
            <person name="Murray A."/>
            <person name="Staley J."/>
            <person name="Ferriera S."/>
            <person name="Johnson J."/>
            <person name="Kravitz S."/>
            <person name="Halpern A."/>
            <person name="Remington K."/>
            <person name="Beeson K."/>
            <person name="Tran B."/>
            <person name="Rogers Y.-H."/>
            <person name="Friedman R."/>
            <person name="Venter J.C."/>
        </authorList>
    </citation>
    <scope>NUCLEOTIDE SEQUENCE [LARGE SCALE GENOMIC DNA]</scope>
    <source>
        <strain evidence="8 9">23-P</strain>
    </source>
</reference>
<comment type="cofactor">
    <cofactor evidence="2">
        <name>Mg(2+)</name>
        <dbReference type="ChEBI" id="CHEBI:18420"/>
    </cofactor>
</comment>
<keyword evidence="5" id="KW-0460">Magnesium</keyword>
<comment type="caution">
    <text evidence="8">The sequence shown here is derived from an EMBL/GenBank/DDBJ whole genome shotgun (WGS) entry which is preliminary data.</text>
</comment>
<dbReference type="Gene3D" id="3.90.79.10">
    <property type="entry name" value="Nucleoside Triphosphate Pyrophosphohydrolase"/>
    <property type="match status" value="1"/>
</dbReference>
<dbReference type="STRING" id="313594.PI23P_10460"/>
<keyword evidence="4 8" id="KW-0378">Hydrolase</keyword>
<evidence type="ECO:0000256" key="1">
    <source>
        <dbReference type="ARBA" id="ARBA00001936"/>
    </source>
</evidence>
<dbReference type="Proteomes" id="UP000003053">
    <property type="component" value="Unassembled WGS sequence"/>
</dbReference>
<dbReference type="GO" id="GO:0010945">
    <property type="term" value="F:coenzyme A diphosphatase activity"/>
    <property type="evidence" value="ECO:0007669"/>
    <property type="project" value="InterPro"/>
</dbReference>
<dbReference type="Pfam" id="PF00293">
    <property type="entry name" value="NUDIX"/>
    <property type="match status" value="1"/>
</dbReference>
<dbReference type="InterPro" id="IPR015797">
    <property type="entry name" value="NUDIX_hydrolase-like_dom_sf"/>
</dbReference>
<evidence type="ECO:0000256" key="3">
    <source>
        <dbReference type="ARBA" id="ARBA00022723"/>
    </source>
</evidence>
<dbReference type="EMBL" id="AAOG01000002">
    <property type="protein sequence ID" value="EAR13044.1"/>
    <property type="molecule type" value="Genomic_DNA"/>
</dbReference>
<dbReference type="PANTHER" id="PTHR12992:SF11">
    <property type="entry name" value="MITOCHONDRIAL COENZYME A DIPHOSPHATASE NUDT8"/>
    <property type="match status" value="1"/>
</dbReference>
<dbReference type="SUPFAM" id="SSF55811">
    <property type="entry name" value="Nudix"/>
    <property type="match status" value="1"/>
</dbReference>
<evidence type="ECO:0000256" key="2">
    <source>
        <dbReference type="ARBA" id="ARBA00001946"/>
    </source>
</evidence>
<dbReference type="AlphaFoldDB" id="A4C0V1"/>
<evidence type="ECO:0000256" key="5">
    <source>
        <dbReference type="ARBA" id="ARBA00022842"/>
    </source>
</evidence>
<dbReference type="GO" id="GO:0046872">
    <property type="term" value="F:metal ion binding"/>
    <property type="evidence" value="ECO:0007669"/>
    <property type="project" value="UniProtKB-KW"/>
</dbReference>
<dbReference type="OrthoDB" id="9802805at2"/>
<dbReference type="CDD" id="cd03426">
    <property type="entry name" value="NUDIX_CoAse_Nudt7"/>
    <property type="match status" value="1"/>
</dbReference>
<evidence type="ECO:0000256" key="6">
    <source>
        <dbReference type="ARBA" id="ARBA00023211"/>
    </source>
</evidence>
<dbReference type="eggNOG" id="COG0494">
    <property type="taxonomic scope" value="Bacteria"/>
</dbReference>
<dbReference type="InterPro" id="IPR045121">
    <property type="entry name" value="CoAse"/>
</dbReference>
<gene>
    <name evidence="8" type="ORF">PI23P_10460</name>
</gene>
<evidence type="ECO:0000256" key="4">
    <source>
        <dbReference type="ARBA" id="ARBA00022801"/>
    </source>
</evidence>
<accession>A4C0V1</accession>
<name>A4C0V1_9FLAO</name>
<evidence type="ECO:0000313" key="9">
    <source>
        <dbReference type="Proteomes" id="UP000003053"/>
    </source>
</evidence>
<keyword evidence="6" id="KW-0464">Manganese</keyword>
<dbReference type="PANTHER" id="PTHR12992">
    <property type="entry name" value="NUDIX HYDROLASE"/>
    <property type="match status" value="1"/>
</dbReference>
<sequence>MEFSQFKNKIAVLKTQKIGGLTAQLKLAPSVRLKYNIDEIAAYNPKKAAVLAIFYPNKKKQAVFLLTKRANYKGTHSSQISFPGGKIHKEDTTLQETALRETYEEVGISPGSVEIVRVLTPVYIPPSNFLATPFIGSTETMPSFLRNYEVAEIIEVLVSDLLDDATLATVNITNTYMDNRTVPCFMLNGYAVWGATAMMLSEIKELLKCSFK</sequence>
<evidence type="ECO:0000259" key="7">
    <source>
        <dbReference type="PROSITE" id="PS51462"/>
    </source>
</evidence>
<evidence type="ECO:0000313" key="8">
    <source>
        <dbReference type="EMBL" id="EAR13044.1"/>
    </source>
</evidence>
<protein>
    <submittedName>
        <fullName evidence="8">Hydrolase, NUDIX family protein</fullName>
    </submittedName>
</protein>
<keyword evidence="9" id="KW-1185">Reference proteome</keyword>
<keyword evidence="3" id="KW-0479">Metal-binding</keyword>
<dbReference type="HOGENOM" id="CLU_040940_5_3_10"/>
<comment type="cofactor">
    <cofactor evidence="1">
        <name>Mn(2+)</name>
        <dbReference type="ChEBI" id="CHEBI:29035"/>
    </cofactor>
</comment>
<organism evidence="8 9">
    <name type="scientific">Polaribacter irgensii 23-P</name>
    <dbReference type="NCBI Taxonomy" id="313594"/>
    <lineage>
        <taxon>Bacteria</taxon>
        <taxon>Pseudomonadati</taxon>
        <taxon>Bacteroidota</taxon>
        <taxon>Flavobacteriia</taxon>
        <taxon>Flavobacteriales</taxon>
        <taxon>Flavobacteriaceae</taxon>
    </lineage>
</organism>
<proteinExistence type="predicted"/>